<accession>U2XVR0</accession>
<keyword evidence="2" id="KW-1185">Reference proteome</keyword>
<gene>
    <name evidence="1" type="primary">msrA</name>
    <name evidence="1" type="ORF">RS24_00817</name>
</gene>
<name>U2XVR0_9PROT</name>
<dbReference type="STRING" id="1397666.RS24_00817"/>
<sequence>MRLNLYMNLIAFINNFLDYDLYLMNIPLIIMSTHLENVIL</sequence>
<comment type="caution">
    <text evidence="1">The sequence shown here is derived from an EMBL/GenBank/DDBJ whole genome shotgun (WGS) entry which is preliminary data.</text>
</comment>
<protein>
    <submittedName>
        <fullName evidence="1">Peptide methionine sulfoxide reductase MsrA Protein-methionine-S-oxide reductase</fullName>
    </submittedName>
</protein>
<evidence type="ECO:0000313" key="2">
    <source>
        <dbReference type="Proteomes" id="UP000016762"/>
    </source>
</evidence>
<dbReference type="AlphaFoldDB" id="U2XVR0"/>
<dbReference type="EMBL" id="AWXE01000003">
    <property type="protein sequence ID" value="ERL46901.1"/>
    <property type="molecule type" value="Genomic_DNA"/>
</dbReference>
<dbReference type="Proteomes" id="UP000016762">
    <property type="component" value="Unassembled WGS sequence"/>
</dbReference>
<reference evidence="1 2" key="1">
    <citation type="journal article" date="2014" name="FEMS Microbiol. Ecol.">
        <title>Genomic differentiation among two strains of the PS1 clade isolated from geographically separated marine habitats.</title>
        <authorList>
            <person name="Jimenez-Infante F."/>
            <person name="Ngugi D.K."/>
            <person name="Alam I."/>
            <person name="Rashid M."/>
            <person name="Baalawi W."/>
            <person name="Kamau A.A."/>
            <person name="Bajic V.B."/>
            <person name="Stingl U."/>
        </authorList>
    </citation>
    <scope>NUCLEOTIDE SEQUENCE [LARGE SCALE GENOMIC DNA]</scope>
    <source>
        <strain evidence="1 2">RS24</strain>
    </source>
</reference>
<evidence type="ECO:0000313" key="1">
    <source>
        <dbReference type="EMBL" id="ERL46901.1"/>
    </source>
</evidence>
<organism evidence="1 2">
    <name type="scientific">Candidatus Micropelagius thuwalensis</name>
    <dbReference type="NCBI Taxonomy" id="1397666"/>
    <lineage>
        <taxon>Bacteria</taxon>
        <taxon>Pseudomonadati</taxon>
        <taxon>Pseudomonadota</taxon>
        <taxon>Alphaproteobacteria</taxon>
        <taxon>PS1 clade</taxon>
        <taxon>Candidatus Micropelagius</taxon>
    </lineage>
</organism>
<proteinExistence type="predicted"/>